<protein>
    <submittedName>
        <fullName evidence="3">(northern house mosquito) hypothetical protein</fullName>
    </submittedName>
</protein>
<reference evidence="3" key="1">
    <citation type="submission" date="2021-05" db="EMBL/GenBank/DDBJ databases">
        <authorList>
            <person name="Alioto T."/>
            <person name="Alioto T."/>
            <person name="Gomez Garrido J."/>
        </authorList>
    </citation>
    <scope>NUCLEOTIDE SEQUENCE</scope>
</reference>
<dbReference type="EMBL" id="HBUE01119257">
    <property type="protein sequence ID" value="CAG6491639.1"/>
    <property type="molecule type" value="Transcribed_RNA"/>
</dbReference>
<organism evidence="3">
    <name type="scientific">Culex pipiens</name>
    <name type="common">House mosquito</name>
    <dbReference type="NCBI Taxonomy" id="7175"/>
    <lineage>
        <taxon>Eukaryota</taxon>
        <taxon>Metazoa</taxon>
        <taxon>Ecdysozoa</taxon>
        <taxon>Arthropoda</taxon>
        <taxon>Hexapoda</taxon>
        <taxon>Insecta</taxon>
        <taxon>Pterygota</taxon>
        <taxon>Neoptera</taxon>
        <taxon>Endopterygota</taxon>
        <taxon>Diptera</taxon>
        <taxon>Nematocera</taxon>
        <taxon>Culicoidea</taxon>
        <taxon>Culicidae</taxon>
        <taxon>Culicinae</taxon>
        <taxon>Culicini</taxon>
        <taxon>Culex</taxon>
        <taxon>Culex</taxon>
    </lineage>
</organism>
<accession>A0A8D8G2T5</accession>
<proteinExistence type="predicted"/>
<feature type="region of interest" description="Disordered" evidence="1">
    <location>
        <begin position="1"/>
        <end position="31"/>
    </location>
</feature>
<evidence type="ECO:0000256" key="1">
    <source>
        <dbReference type="SAM" id="MobiDB-lite"/>
    </source>
</evidence>
<dbReference type="AlphaFoldDB" id="A0A8D8G2T5"/>
<keyword evidence="2" id="KW-0472">Membrane</keyword>
<name>A0A8D8G2T5_CULPI</name>
<feature type="compositionally biased region" description="Basic residues" evidence="1">
    <location>
        <begin position="1"/>
        <end position="19"/>
    </location>
</feature>
<keyword evidence="2" id="KW-0812">Transmembrane</keyword>
<keyword evidence="2" id="KW-1133">Transmembrane helix</keyword>
<evidence type="ECO:0000256" key="2">
    <source>
        <dbReference type="SAM" id="Phobius"/>
    </source>
</evidence>
<sequence>MLKREHILHKKKKPNRKGKKEGTKQKENTHSRSIRKIFDHLPLKFAVFLPVFENHLVSSGRNMFINFVKPSKYAQCNRWYLIFLFFCFIALLIVYLSNCFYIMKQLESDMTGNEMENLSPIPPTAAANKGRLPGN</sequence>
<feature type="compositionally biased region" description="Basic and acidic residues" evidence="1">
    <location>
        <begin position="20"/>
        <end position="31"/>
    </location>
</feature>
<feature type="transmembrane region" description="Helical" evidence="2">
    <location>
        <begin position="79"/>
        <end position="103"/>
    </location>
</feature>
<evidence type="ECO:0000313" key="3">
    <source>
        <dbReference type="EMBL" id="CAG6491639.1"/>
    </source>
</evidence>